<evidence type="ECO:0000313" key="2">
    <source>
        <dbReference type="EMBL" id="MDX6187900.1"/>
    </source>
</evidence>
<organism evidence="2 3">
    <name type="scientific">Flavobacterium cupriresistens</name>
    <dbReference type="NCBI Taxonomy" id="2893885"/>
    <lineage>
        <taxon>Bacteria</taxon>
        <taxon>Pseudomonadati</taxon>
        <taxon>Bacteroidota</taxon>
        <taxon>Flavobacteriia</taxon>
        <taxon>Flavobacteriales</taxon>
        <taxon>Flavobacteriaceae</taxon>
        <taxon>Flavobacterium</taxon>
    </lineage>
</organism>
<sequence>MDTNKLPFLETIYHLRTIEQVILYNKMSTISKEEEEEVILFLETEYENEILDYPWKAPEFNREAAGWGAKTVYLAAQLILYREHKISELDLFLPKYKGVLSASALLSADLCLRFLPQLIMEMKRIDADDLAIPILEQLLVDFHYSAIGFDVDYETINLDIVFSDDSLKQLYLNRVVERKAQKTAVIKEINQELMAGFGAHKQVFWKEL</sequence>
<dbReference type="Proteomes" id="UP001273350">
    <property type="component" value="Unassembled WGS sequence"/>
</dbReference>
<comment type="caution">
    <text evidence="2">The sequence shown here is derived from an EMBL/GenBank/DDBJ whole genome shotgun (WGS) entry which is preliminary data.</text>
</comment>
<dbReference type="EMBL" id="JAWXVI010000001">
    <property type="protein sequence ID" value="MDX6187900.1"/>
    <property type="molecule type" value="Genomic_DNA"/>
</dbReference>
<evidence type="ECO:0000313" key="3">
    <source>
        <dbReference type="Proteomes" id="UP001273350"/>
    </source>
</evidence>
<evidence type="ECO:0000259" key="1">
    <source>
        <dbReference type="Pfam" id="PF19920"/>
    </source>
</evidence>
<proteinExistence type="predicted"/>
<reference evidence="2 3" key="1">
    <citation type="submission" date="2023-11" db="EMBL/GenBank/DDBJ databases">
        <title>Unpublished Manusciprt.</title>
        <authorList>
            <person name="Saticioglu I.B."/>
            <person name="Ay H."/>
            <person name="Ajmi N."/>
            <person name="Altun S."/>
            <person name="Duman M."/>
        </authorList>
    </citation>
    <scope>NUCLEOTIDE SEQUENCE [LARGE SCALE GENOMIC DNA]</scope>
    <source>
        <strain evidence="2 3">Fl-318</strain>
    </source>
</reference>
<protein>
    <recommendedName>
        <fullName evidence="1">MoxR-vWA-beta-propeller ternary system domain-containing protein</fullName>
    </recommendedName>
</protein>
<feature type="domain" description="MoxR-vWA-beta-propeller ternary system" evidence="1">
    <location>
        <begin position="8"/>
        <end position="208"/>
    </location>
</feature>
<keyword evidence="3" id="KW-1185">Reference proteome</keyword>
<dbReference type="InterPro" id="IPR045549">
    <property type="entry name" value="bpX4"/>
</dbReference>
<name>A0ABU4R8R0_9FLAO</name>
<dbReference type="RefSeq" id="WP_230002676.1">
    <property type="nucleotide sequence ID" value="NZ_CP087134.1"/>
</dbReference>
<dbReference type="Pfam" id="PF19920">
    <property type="entry name" value="bpX4"/>
    <property type="match status" value="1"/>
</dbReference>
<accession>A0ABU4R8R0</accession>
<gene>
    <name evidence="2" type="ORF">SGQ83_00930</name>
</gene>